<evidence type="ECO:0000256" key="8">
    <source>
        <dbReference type="PIRSR" id="PIRSR016305-1"/>
    </source>
</evidence>
<evidence type="ECO:0000256" key="6">
    <source>
        <dbReference type="ARBA" id="ARBA00022691"/>
    </source>
</evidence>
<dbReference type="SUPFAM" id="SSF53335">
    <property type="entry name" value="S-adenosyl-L-methionine-dependent methyltransferases"/>
    <property type="match status" value="1"/>
</dbReference>
<dbReference type="GO" id="GO:0032259">
    <property type="term" value="P:methylation"/>
    <property type="evidence" value="ECO:0007669"/>
    <property type="project" value="UniProtKB-KW"/>
</dbReference>
<comment type="similarity">
    <text evidence="3 7">Belongs to the methyltransferase superfamily. LCMT family.</text>
</comment>
<comment type="caution">
    <text evidence="9">The sequence shown here is derived from an EMBL/GenBank/DDBJ whole genome shotgun (WGS) entry which is preliminary data.</text>
</comment>
<dbReference type="AlphaFoldDB" id="A0A443S8S0"/>
<feature type="binding site" evidence="8">
    <location>
        <position position="179"/>
    </location>
    <ligand>
        <name>S-adenosyl-L-methionine</name>
        <dbReference type="ChEBI" id="CHEBI:59789"/>
    </ligand>
</feature>
<dbReference type="Pfam" id="PF04072">
    <property type="entry name" value="LCM"/>
    <property type="match status" value="1"/>
</dbReference>
<keyword evidence="5 7" id="KW-0808">Transferase</keyword>
<keyword evidence="4 7" id="KW-0489">Methyltransferase</keyword>
<dbReference type="FunFam" id="3.40.50.150:FF:000092">
    <property type="entry name" value="Leucine carboxyl methyltransferase 1"/>
    <property type="match status" value="1"/>
</dbReference>
<proteinExistence type="inferred from homology"/>
<keyword evidence="10" id="KW-1185">Reference proteome</keyword>
<gene>
    <name evidence="9" type="ORF">B4U80_08681</name>
</gene>
<evidence type="ECO:0000313" key="10">
    <source>
        <dbReference type="Proteomes" id="UP000288716"/>
    </source>
</evidence>
<reference evidence="9 10" key="1">
    <citation type="journal article" date="2018" name="Gigascience">
        <title>Genomes of trombidid mites reveal novel predicted allergens and laterally-transferred genes associated with secondary metabolism.</title>
        <authorList>
            <person name="Dong X."/>
            <person name="Chaisiri K."/>
            <person name="Xia D."/>
            <person name="Armstrong S.D."/>
            <person name="Fang Y."/>
            <person name="Donnelly M.J."/>
            <person name="Kadowaki T."/>
            <person name="McGarry J.W."/>
            <person name="Darby A.C."/>
            <person name="Makepeace B.L."/>
        </authorList>
    </citation>
    <scope>NUCLEOTIDE SEQUENCE [LARGE SCALE GENOMIC DNA]</scope>
    <source>
        <strain evidence="9">UoL-UT</strain>
    </source>
</reference>
<dbReference type="GO" id="GO:0018423">
    <property type="term" value="F:protein C-terminal leucine carboxyl O-methyltransferase activity"/>
    <property type="evidence" value="ECO:0007669"/>
    <property type="project" value="UniProtKB-EC"/>
</dbReference>
<evidence type="ECO:0000256" key="3">
    <source>
        <dbReference type="ARBA" id="ARBA00010703"/>
    </source>
</evidence>
<dbReference type="Proteomes" id="UP000288716">
    <property type="component" value="Unassembled WGS sequence"/>
</dbReference>
<protein>
    <recommendedName>
        <fullName evidence="7">Leucine carboxyl methyltransferase 1</fullName>
        <ecNumber evidence="7">2.1.1.233</ecNumber>
    </recommendedName>
</protein>
<dbReference type="InterPro" id="IPR007213">
    <property type="entry name" value="Ppm1/Ppm2/Tcmp"/>
</dbReference>
<comment type="function">
    <text evidence="2 7">Methylates the carboxyl group of the C-terminal leucine residue of protein phosphatase 2A catalytic subunits to form alpha-leucine ester residues.</text>
</comment>
<evidence type="ECO:0000256" key="4">
    <source>
        <dbReference type="ARBA" id="ARBA00022603"/>
    </source>
</evidence>
<dbReference type="GO" id="GO:0009966">
    <property type="term" value="P:regulation of signal transduction"/>
    <property type="evidence" value="ECO:0007669"/>
    <property type="project" value="UniProtKB-ARBA"/>
</dbReference>
<dbReference type="VEuPathDB" id="VectorBase:LDEU008089"/>
<comment type="catalytic activity">
    <reaction evidence="1 7">
        <text>[phosphatase 2A protein]-C-terminal L-leucine + S-adenosyl-L-methionine = [phosphatase 2A protein]-C-terminal L-leucine methyl ester + S-adenosyl-L-homocysteine</text>
        <dbReference type="Rhea" id="RHEA:48544"/>
        <dbReference type="Rhea" id="RHEA-COMP:12134"/>
        <dbReference type="Rhea" id="RHEA-COMP:12135"/>
        <dbReference type="ChEBI" id="CHEBI:57856"/>
        <dbReference type="ChEBI" id="CHEBI:59789"/>
        <dbReference type="ChEBI" id="CHEBI:90516"/>
        <dbReference type="ChEBI" id="CHEBI:90517"/>
        <dbReference type="EC" id="2.1.1.233"/>
    </reaction>
</comment>
<sequence>MIVGDEGVMRTNDDATSCKQYAVEKGYWKDPFIECFHSGFGRVDRKTPEINRGYFARVFATQLLVKKFIETVNACQIVNLGSGFDTLYWRLKSLEKMEGIKSFVDIDLAEVTMKKLHQIRMRPQMLSLLGDDIKISSMELHSSEYHLVSADLRTRKELERKLFTDCGLDATVPTLFLAECVLIYMTVDESNSLLSFLASSFSECAFINYEQVNIFDRFGEIMVENLRQRNTELLDLDSCKSLDSQCLRFRNSGWSECRAWDMNYVYRHGIPRQEIDRVEKIEFLDEENLLEQLLNHYCIVFAVHGIANAQELLDAVEF</sequence>
<feature type="binding site" evidence="8">
    <location>
        <position position="81"/>
    </location>
    <ligand>
        <name>S-adenosyl-L-methionine</name>
        <dbReference type="ChEBI" id="CHEBI:59789"/>
    </ligand>
</feature>
<organism evidence="9 10">
    <name type="scientific">Leptotrombidium deliense</name>
    <dbReference type="NCBI Taxonomy" id="299467"/>
    <lineage>
        <taxon>Eukaryota</taxon>
        <taxon>Metazoa</taxon>
        <taxon>Ecdysozoa</taxon>
        <taxon>Arthropoda</taxon>
        <taxon>Chelicerata</taxon>
        <taxon>Arachnida</taxon>
        <taxon>Acari</taxon>
        <taxon>Acariformes</taxon>
        <taxon>Trombidiformes</taxon>
        <taxon>Prostigmata</taxon>
        <taxon>Anystina</taxon>
        <taxon>Parasitengona</taxon>
        <taxon>Trombiculoidea</taxon>
        <taxon>Trombiculidae</taxon>
        <taxon>Leptotrombidium</taxon>
    </lineage>
</organism>
<accession>A0A443S8S0</accession>
<evidence type="ECO:0000256" key="2">
    <source>
        <dbReference type="ARBA" id="ARBA00003455"/>
    </source>
</evidence>
<dbReference type="OrthoDB" id="203237at2759"/>
<dbReference type="PANTHER" id="PTHR13600">
    <property type="entry name" value="LEUCINE CARBOXYL METHYLTRANSFERASE"/>
    <property type="match status" value="1"/>
</dbReference>
<dbReference type="EMBL" id="NCKV01005613">
    <property type="protein sequence ID" value="RWS23949.1"/>
    <property type="molecule type" value="Genomic_DNA"/>
</dbReference>
<evidence type="ECO:0000256" key="7">
    <source>
        <dbReference type="PIRNR" id="PIRNR016305"/>
    </source>
</evidence>
<dbReference type="STRING" id="299467.A0A443S8S0"/>
<dbReference type="InterPro" id="IPR029063">
    <property type="entry name" value="SAM-dependent_MTases_sf"/>
</dbReference>
<feature type="binding site" evidence="8">
    <location>
        <begin position="151"/>
        <end position="152"/>
    </location>
    <ligand>
        <name>S-adenosyl-L-methionine</name>
        <dbReference type="ChEBI" id="CHEBI:59789"/>
    </ligand>
</feature>
<dbReference type="EC" id="2.1.1.233" evidence="7"/>
<evidence type="ECO:0000256" key="1">
    <source>
        <dbReference type="ARBA" id="ARBA00000724"/>
    </source>
</evidence>
<dbReference type="GO" id="GO:0005829">
    <property type="term" value="C:cytosol"/>
    <property type="evidence" value="ECO:0007669"/>
    <property type="project" value="TreeGrafter"/>
</dbReference>
<name>A0A443S8S0_9ACAR</name>
<dbReference type="PIRSF" id="PIRSF016305">
    <property type="entry name" value="LCM_mtfrase"/>
    <property type="match status" value="1"/>
</dbReference>
<dbReference type="InterPro" id="IPR016651">
    <property type="entry name" value="LCMT1"/>
</dbReference>
<dbReference type="PANTHER" id="PTHR13600:SF33">
    <property type="entry name" value="LEUCINE CARBOXYL METHYLTRANSFERASE 1"/>
    <property type="match status" value="1"/>
</dbReference>
<dbReference type="Gene3D" id="3.40.50.150">
    <property type="entry name" value="Vaccinia Virus protein VP39"/>
    <property type="match status" value="1"/>
</dbReference>
<evidence type="ECO:0000313" key="9">
    <source>
        <dbReference type="EMBL" id="RWS23949.1"/>
    </source>
</evidence>
<keyword evidence="6 7" id="KW-0949">S-adenosyl-L-methionine</keyword>
<feature type="binding site" evidence="8">
    <location>
        <position position="57"/>
    </location>
    <ligand>
        <name>S-adenosyl-L-methionine</name>
        <dbReference type="ChEBI" id="CHEBI:59789"/>
    </ligand>
</feature>
<evidence type="ECO:0000256" key="5">
    <source>
        <dbReference type="ARBA" id="ARBA00022679"/>
    </source>
</evidence>